<comment type="caution">
    <text evidence="1">The sequence shown here is derived from an EMBL/GenBank/DDBJ whole genome shotgun (WGS) entry which is preliminary data.</text>
</comment>
<accession>A0A0N0LRN9</accession>
<dbReference type="PATRIC" id="fig|35818.11.peg.225"/>
<evidence type="ECO:0000313" key="1">
    <source>
        <dbReference type="EMBL" id="KPH52565.1"/>
    </source>
</evidence>
<proteinExistence type="predicted"/>
<reference evidence="1 2" key="1">
    <citation type="submission" date="2014-06" db="EMBL/GenBank/DDBJ databases">
        <title>Helicobacter pullorum isolates in fresh chicken meat - phenotypic and genotypic features.</title>
        <authorList>
            <person name="Borges V."/>
            <person name="Santos A."/>
            <person name="Correia C.B."/>
            <person name="Saraiva M."/>
            <person name="Menard A."/>
            <person name="Vieira L."/>
            <person name="Sampaio D.A."/>
            <person name="Gomes J.P."/>
            <person name="Oleastro M."/>
        </authorList>
    </citation>
    <scope>NUCLEOTIDE SEQUENCE [LARGE SCALE GENOMIC DNA]</scope>
    <source>
        <strain evidence="1 2">229334/12</strain>
    </source>
</reference>
<organism evidence="1 2">
    <name type="scientific">Helicobacter pullorum</name>
    <dbReference type="NCBI Taxonomy" id="35818"/>
    <lineage>
        <taxon>Bacteria</taxon>
        <taxon>Pseudomonadati</taxon>
        <taxon>Campylobacterota</taxon>
        <taxon>Epsilonproteobacteria</taxon>
        <taxon>Campylobacterales</taxon>
        <taxon>Helicobacteraceae</taxon>
        <taxon>Helicobacter</taxon>
    </lineage>
</organism>
<gene>
    <name evidence="1" type="ORF">HPU229334_01155</name>
</gene>
<dbReference type="Proteomes" id="UP000037997">
    <property type="component" value="Unassembled WGS sequence"/>
</dbReference>
<name>A0A0N0LRN9_9HELI</name>
<evidence type="ECO:0000313" key="2">
    <source>
        <dbReference type="Proteomes" id="UP000037997"/>
    </source>
</evidence>
<dbReference type="RefSeq" id="WP_054198789.1">
    <property type="nucleotide sequence ID" value="NZ_JNOC01000148.1"/>
</dbReference>
<dbReference type="EMBL" id="JNOC01000148">
    <property type="protein sequence ID" value="KPH52565.1"/>
    <property type="molecule type" value="Genomic_DNA"/>
</dbReference>
<protein>
    <submittedName>
        <fullName evidence="1">Uncharacterized protein</fullName>
    </submittedName>
</protein>
<sequence>MLLLKGVDVAYKYFNKEQYEAGGYGYLASMKFETNITTGNGELASAKFSFVVKDLNNNVASGWSIASEAGSTIFHISGKSAIIIRGGSTNVTLTKGKYSFSCKVTFKGRRGYYSWSIAKPSNYQELLKEYGLYLQNGG</sequence>
<dbReference type="AlphaFoldDB" id="A0A0N0LRN9"/>